<dbReference type="InterPro" id="IPR000462">
    <property type="entry name" value="CDP-OH_P_trans"/>
</dbReference>
<dbReference type="AlphaFoldDB" id="A0A915NAF0"/>
<evidence type="ECO:0000256" key="1">
    <source>
        <dbReference type="ARBA" id="ARBA00004123"/>
    </source>
</evidence>
<dbReference type="Pfam" id="PF00989">
    <property type="entry name" value="PAS"/>
    <property type="match status" value="1"/>
</dbReference>
<feature type="transmembrane region" description="Helical" evidence="11">
    <location>
        <begin position="608"/>
        <end position="624"/>
    </location>
</feature>
<evidence type="ECO:0000256" key="2">
    <source>
        <dbReference type="ARBA" id="ARBA00022679"/>
    </source>
</evidence>
<keyword evidence="6" id="KW-0804">Transcription</keyword>
<feature type="transmembrane region" description="Helical" evidence="11">
    <location>
        <begin position="670"/>
        <end position="692"/>
    </location>
</feature>
<dbReference type="InterPro" id="IPR050933">
    <property type="entry name" value="Circadian_TF"/>
</dbReference>
<dbReference type="GO" id="GO:0005667">
    <property type="term" value="C:transcription regulator complex"/>
    <property type="evidence" value="ECO:0007669"/>
    <property type="project" value="InterPro"/>
</dbReference>
<feature type="compositionally biased region" description="Polar residues" evidence="10">
    <location>
        <begin position="13"/>
        <end position="38"/>
    </location>
</feature>
<feature type="region of interest" description="Disordered" evidence="10">
    <location>
        <begin position="12"/>
        <end position="53"/>
    </location>
</feature>
<dbReference type="PROSITE" id="PS50112">
    <property type="entry name" value="PAS"/>
    <property type="match status" value="2"/>
</dbReference>
<dbReference type="Gene3D" id="3.30.450.20">
    <property type="entry name" value="PAS domain"/>
    <property type="match status" value="2"/>
</dbReference>
<dbReference type="CDD" id="cd00130">
    <property type="entry name" value="PAS"/>
    <property type="match status" value="2"/>
</dbReference>
<dbReference type="GO" id="GO:0046983">
    <property type="term" value="F:protein dimerization activity"/>
    <property type="evidence" value="ECO:0007669"/>
    <property type="project" value="InterPro"/>
</dbReference>
<keyword evidence="3" id="KW-0677">Repeat</keyword>
<dbReference type="Gene3D" id="1.20.120.1760">
    <property type="match status" value="1"/>
</dbReference>
<dbReference type="Pfam" id="PF01066">
    <property type="entry name" value="CDP-OH_P_transf"/>
    <property type="match status" value="1"/>
</dbReference>
<feature type="transmembrane region" description="Helical" evidence="11">
    <location>
        <begin position="636"/>
        <end position="663"/>
    </location>
</feature>
<evidence type="ECO:0000313" key="14">
    <source>
        <dbReference type="Proteomes" id="UP000887561"/>
    </source>
</evidence>
<dbReference type="InterPro" id="IPR001067">
    <property type="entry name" value="Nuc_translocat"/>
</dbReference>
<evidence type="ECO:0000256" key="7">
    <source>
        <dbReference type="ARBA" id="ARBA00023242"/>
    </source>
</evidence>
<accession>A0A915NAF0</accession>
<evidence type="ECO:0000256" key="8">
    <source>
        <dbReference type="ARBA" id="ARBA00073216"/>
    </source>
</evidence>
<feature type="compositionally biased region" description="Basic and acidic residues" evidence="10">
    <location>
        <begin position="39"/>
        <end position="53"/>
    </location>
</feature>
<keyword evidence="11" id="KW-1133">Transmembrane helix</keyword>
<keyword evidence="4" id="KW-0805">Transcription regulation</keyword>
<feature type="domain" description="BHLH" evidence="13">
    <location>
        <begin position="44"/>
        <end position="97"/>
    </location>
</feature>
<keyword evidence="2 9" id="KW-0808">Transferase</keyword>
<feature type="domain" description="PAS" evidence="12">
    <location>
        <begin position="279"/>
        <end position="334"/>
    </location>
</feature>
<dbReference type="PROSITE" id="PS00379">
    <property type="entry name" value="CDP_ALCOHOL_P_TRANSF"/>
    <property type="match status" value="1"/>
</dbReference>
<dbReference type="InterPro" id="IPR011598">
    <property type="entry name" value="bHLH_dom"/>
</dbReference>
<dbReference type="GO" id="GO:0005634">
    <property type="term" value="C:nucleus"/>
    <property type="evidence" value="ECO:0007669"/>
    <property type="project" value="UniProtKB-SubCell"/>
</dbReference>
<dbReference type="InterPro" id="IPR000014">
    <property type="entry name" value="PAS"/>
</dbReference>
<feature type="domain" description="PAS" evidence="12">
    <location>
        <begin position="116"/>
        <end position="180"/>
    </location>
</feature>
<dbReference type="GO" id="GO:0016780">
    <property type="term" value="F:phosphotransferase activity, for other substituted phosphate groups"/>
    <property type="evidence" value="ECO:0007669"/>
    <property type="project" value="InterPro"/>
</dbReference>
<evidence type="ECO:0000256" key="6">
    <source>
        <dbReference type="ARBA" id="ARBA00023163"/>
    </source>
</evidence>
<feature type="transmembrane region" description="Helical" evidence="11">
    <location>
        <begin position="529"/>
        <end position="548"/>
    </location>
</feature>
<feature type="transmembrane region" description="Helical" evidence="11">
    <location>
        <begin position="698"/>
        <end position="719"/>
    </location>
</feature>
<dbReference type="InterPro" id="IPR035965">
    <property type="entry name" value="PAS-like_dom_sf"/>
</dbReference>
<dbReference type="InterPro" id="IPR043130">
    <property type="entry name" value="CDP-OH_PTrfase_TM_dom"/>
</dbReference>
<dbReference type="WBParaSite" id="scaffold846_cov436.g1914">
    <property type="protein sequence ID" value="scaffold846_cov436.g1914"/>
    <property type="gene ID" value="scaffold846_cov436.g1914"/>
</dbReference>
<keyword evidence="7" id="KW-0539">Nucleus</keyword>
<evidence type="ECO:0000313" key="15">
    <source>
        <dbReference type="WBParaSite" id="scaffold846_cov436.g1914"/>
    </source>
</evidence>
<dbReference type="Pfam" id="PF00010">
    <property type="entry name" value="HLH"/>
    <property type="match status" value="1"/>
</dbReference>
<evidence type="ECO:0000256" key="3">
    <source>
        <dbReference type="ARBA" id="ARBA00022737"/>
    </source>
</evidence>
<evidence type="ECO:0000256" key="5">
    <source>
        <dbReference type="ARBA" id="ARBA00023125"/>
    </source>
</evidence>
<dbReference type="InterPro" id="IPR013767">
    <property type="entry name" value="PAS_fold"/>
</dbReference>
<dbReference type="PRINTS" id="PR00785">
    <property type="entry name" value="NCTRNSLOCATR"/>
</dbReference>
<evidence type="ECO:0000256" key="11">
    <source>
        <dbReference type="SAM" id="Phobius"/>
    </source>
</evidence>
<dbReference type="PANTHER" id="PTHR23042">
    <property type="entry name" value="CIRCADIAN PROTEIN CLOCK/ARNT/BMAL/PAS"/>
    <property type="match status" value="1"/>
</dbReference>
<dbReference type="Gene3D" id="4.10.280.10">
    <property type="entry name" value="Helix-loop-helix DNA-binding domain"/>
    <property type="match status" value="1"/>
</dbReference>
<evidence type="ECO:0000259" key="12">
    <source>
        <dbReference type="PROSITE" id="PS50112"/>
    </source>
</evidence>
<name>A0A915NAF0_MELJA</name>
<dbReference type="GO" id="GO:0008654">
    <property type="term" value="P:phospholipid biosynthetic process"/>
    <property type="evidence" value="ECO:0007669"/>
    <property type="project" value="InterPro"/>
</dbReference>
<comment type="similarity">
    <text evidence="9">Belongs to the CDP-alcohol phosphatidyltransferase class-I family.</text>
</comment>
<dbReference type="PROSITE" id="PS50888">
    <property type="entry name" value="BHLH"/>
    <property type="match status" value="1"/>
</dbReference>
<dbReference type="InterPro" id="IPR036638">
    <property type="entry name" value="HLH_DNA-bd_sf"/>
</dbReference>
<keyword evidence="5" id="KW-0238">DNA-binding</keyword>
<proteinExistence type="inferred from homology"/>
<dbReference type="GO" id="GO:0003700">
    <property type="term" value="F:DNA-binding transcription factor activity"/>
    <property type="evidence" value="ECO:0007669"/>
    <property type="project" value="InterPro"/>
</dbReference>
<evidence type="ECO:0000256" key="4">
    <source>
        <dbReference type="ARBA" id="ARBA00023015"/>
    </source>
</evidence>
<dbReference type="Proteomes" id="UP000887561">
    <property type="component" value="Unplaced"/>
</dbReference>
<evidence type="ECO:0000256" key="9">
    <source>
        <dbReference type="RuleBase" id="RU003750"/>
    </source>
</evidence>
<dbReference type="FunFam" id="4.10.280.10:FF:000011">
    <property type="entry name" value="Aryl hydrocarbon receptor nuclear translocator 2"/>
    <property type="match status" value="1"/>
</dbReference>
<keyword evidence="11" id="KW-0812">Transmembrane</keyword>
<sequence length="740" mass="84079">MLDQGSIPLINLPLQQQNSRPPNNHQNLSQQRPPNNVQEGRERFARENHSEIERRRRNKMTHYINELADMVPQCAALGRKPDKLTILRMAVSHMKSIRGDLLNSNNHQNPPSFLTDQELKHLIMEAANGFLFVLSCEDSRVIYVSDSIYPVLNVSQEEWLNRVFFDLIHPDDIEKVSEQVLCPNDVDVGFNNKIVDLSTGTIKRDVQPTNRIHLNCRRGNINALPRLQNKGPIFEHCGSYYVVMHCTGITTSLVLIARMQLTNLITTPSINNNNKNQIIMRVDSEGSVTFADAEIQKLLNLPMTEIYEKKFWTLVHPLDEQNVKDALLNILKNNNVVIKDLFCKLQIGGSSEYVQTSLNINSFINPHSLEFEFLILSINVLEQQKHLEYSSLNFCNQPPINNEYIQQQQNICWPSNIQNELMTQNEEETIPNWIWLICSVATFLAHLLDGTDGKQARRTGSSGPTGELFDHGFDSWSTVPLTLTIFSIFGRGEYSISPYTMLCVLISVQLVFICSHWEKYNTGVLFLSWGYDASQYGLCIFYLFAFFANPKIFHSNLVDGLSLAYFIATTFFISCILSLASCLYNVYHAYIISKTGVQETVGSGLKPLISPFLLFSCTLIWGAYSPNKVLELDPRAFFWTMGVVFSNIATHTQWCCGAHLIIAQMSSTKVAAITTLLIVYILIVLLSLFGLFASFEIWVLRGSAILFTLAHINYGCCVINQLCDHFKIQPLSLNYLEKQK</sequence>
<keyword evidence="11" id="KW-0472">Membrane</keyword>
<feature type="transmembrane region" description="Helical" evidence="11">
    <location>
        <begin position="496"/>
        <end position="517"/>
    </location>
</feature>
<dbReference type="GO" id="GO:0003677">
    <property type="term" value="F:DNA binding"/>
    <property type="evidence" value="ECO:0007669"/>
    <property type="project" value="UniProtKB-KW"/>
</dbReference>
<dbReference type="CDD" id="cd18947">
    <property type="entry name" value="bHLH-PAS_ARNT"/>
    <property type="match status" value="1"/>
</dbReference>
<evidence type="ECO:0000259" key="13">
    <source>
        <dbReference type="PROSITE" id="PS50888"/>
    </source>
</evidence>
<protein>
    <recommendedName>
        <fullName evidence="8">Aryl hydrocarbon receptor nuclear translocator homolog</fullName>
    </recommendedName>
</protein>
<comment type="subcellular location">
    <subcellularLocation>
        <location evidence="1">Nucleus</location>
    </subcellularLocation>
</comment>
<evidence type="ECO:0000256" key="10">
    <source>
        <dbReference type="SAM" id="MobiDB-lite"/>
    </source>
</evidence>
<dbReference type="SMART" id="SM00353">
    <property type="entry name" value="HLH"/>
    <property type="match status" value="1"/>
</dbReference>
<dbReference type="SMART" id="SM00091">
    <property type="entry name" value="PAS"/>
    <property type="match status" value="2"/>
</dbReference>
<feature type="transmembrane region" description="Helical" evidence="11">
    <location>
        <begin position="563"/>
        <end position="587"/>
    </location>
</feature>
<organism evidence="14 15">
    <name type="scientific">Meloidogyne javanica</name>
    <name type="common">Root-knot nematode worm</name>
    <dbReference type="NCBI Taxonomy" id="6303"/>
    <lineage>
        <taxon>Eukaryota</taxon>
        <taxon>Metazoa</taxon>
        <taxon>Ecdysozoa</taxon>
        <taxon>Nematoda</taxon>
        <taxon>Chromadorea</taxon>
        <taxon>Rhabditida</taxon>
        <taxon>Tylenchina</taxon>
        <taxon>Tylenchomorpha</taxon>
        <taxon>Tylenchoidea</taxon>
        <taxon>Meloidogynidae</taxon>
        <taxon>Meloidogyninae</taxon>
        <taxon>Meloidogyne</taxon>
        <taxon>Meloidogyne incognita group</taxon>
    </lineage>
</organism>
<dbReference type="GO" id="GO:0045944">
    <property type="term" value="P:positive regulation of transcription by RNA polymerase II"/>
    <property type="evidence" value="ECO:0007669"/>
    <property type="project" value="UniProtKB-ARBA"/>
</dbReference>
<dbReference type="SUPFAM" id="SSF47459">
    <property type="entry name" value="HLH, helix-loop-helix DNA-binding domain"/>
    <property type="match status" value="1"/>
</dbReference>
<reference evidence="15" key="1">
    <citation type="submission" date="2022-11" db="UniProtKB">
        <authorList>
            <consortium name="WormBaseParasite"/>
        </authorList>
    </citation>
    <scope>IDENTIFICATION</scope>
</reference>
<keyword evidence="14" id="KW-1185">Reference proteome</keyword>
<dbReference type="SUPFAM" id="SSF55785">
    <property type="entry name" value="PYP-like sensor domain (PAS domain)"/>
    <property type="match status" value="2"/>
</dbReference>
<dbReference type="InterPro" id="IPR048254">
    <property type="entry name" value="CDP_ALCOHOL_P_TRANSF_CS"/>
</dbReference>
<dbReference type="GO" id="GO:0005737">
    <property type="term" value="C:cytoplasm"/>
    <property type="evidence" value="ECO:0007669"/>
    <property type="project" value="InterPro"/>
</dbReference>
<dbReference type="GO" id="GO:0016020">
    <property type="term" value="C:membrane"/>
    <property type="evidence" value="ECO:0007669"/>
    <property type="project" value="InterPro"/>
</dbReference>